<dbReference type="Proteomes" id="UP000886757">
    <property type="component" value="Unassembled WGS sequence"/>
</dbReference>
<name>A0A9D1ADY7_9FIRM</name>
<dbReference type="InterPro" id="IPR000742">
    <property type="entry name" value="EGF"/>
</dbReference>
<evidence type="ECO:0000313" key="4">
    <source>
        <dbReference type="Proteomes" id="UP000886757"/>
    </source>
</evidence>
<feature type="domain" description="SWIM-type" evidence="2">
    <location>
        <begin position="1"/>
        <end position="25"/>
    </location>
</feature>
<evidence type="ECO:0000259" key="2">
    <source>
        <dbReference type="PROSITE" id="PS50966"/>
    </source>
</evidence>
<gene>
    <name evidence="3" type="ORF">IAB31_12750</name>
</gene>
<dbReference type="PROSITE" id="PS50966">
    <property type="entry name" value="ZF_SWIM"/>
    <property type="match status" value="1"/>
</dbReference>
<dbReference type="AlphaFoldDB" id="A0A9D1ADY7"/>
<keyword evidence="1" id="KW-0862">Zinc</keyword>
<accession>A0A9D1ADY7</accession>
<dbReference type="PROSITE" id="PS00022">
    <property type="entry name" value="EGF_1"/>
    <property type="match status" value="1"/>
</dbReference>
<proteinExistence type="predicted"/>
<feature type="non-terminal residue" evidence="3">
    <location>
        <position position="43"/>
    </location>
</feature>
<dbReference type="EMBL" id="DVGK01000149">
    <property type="protein sequence ID" value="HIR14778.1"/>
    <property type="molecule type" value="Genomic_DNA"/>
</dbReference>
<comment type="caution">
    <text evidence="3">The sequence shown here is derived from an EMBL/GenBank/DDBJ whole genome shotgun (WGS) entry which is preliminary data.</text>
</comment>
<reference evidence="3" key="2">
    <citation type="journal article" date="2021" name="PeerJ">
        <title>Extensive microbial diversity within the chicken gut microbiome revealed by metagenomics and culture.</title>
        <authorList>
            <person name="Gilroy R."/>
            <person name="Ravi A."/>
            <person name="Getino M."/>
            <person name="Pursley I."/>
            <person name="Horton D.L."/>
            <person name="Alikhan N.F."/>
            <person name="Baker D."/>
            <person name="Gharbi K."/>
            <person name="Hall N."/>
            <person name="Watson M."/>
            <person name="Adriaenssens E.M."/>
            <person name="Foster-Nyarko E."/>
            <person name="Jarju S."/>
            <person name="Secka A."/>
            <person name="Antonio M."/>
            <person name="Oren A."/>
            <person name="Chaudhuri R.R."/>
            <person name="La Ragione R."/>
            <person name="Hildebrand F."/>
            <person name="Pallen M.J."/>
        </authorList>
    </citation>
    <scope>NUCLEOTIDE SEQUENCE</scope>
    <source>
        <strain evidence="3">ChiSjej4B22-8148</strain>
    </source>
</reference>
<keyword evidence="1" id="KW-0863">Zinc-finger</keyword>
<protein>
    <recommendedName>
        <fullName evidence="2">SWIM-type domain-containing protein</fullName>
    </recommendedName>
</protein>
<dbReference type="GO" id="GO:0008270">
    <property type="term" value="F:zinc ion binding"/>
    <property type="evidence" value="ECO:0007669"/>
    <property type="project" value="UniProtKB-KW"/>
</dbReference>
<keyword evidence="1" id="KW-0479">Metal-binding</keyword>
<dbReference type="InterPro" id="IPR007527">
    <property type="entry name" value="Znf_SWIM"/>
</dbReference>
<sequence length="43" mass="4905">MSCKCPTARAGQYCEHMAAVLYAIDKEQKTDQGNLAWEQQEEE</sequence>
<evidence type="ECO:0000256" key="1">
    <source>
        <dbReference type="PROSITE-ProRule" id="PRU00325"/>
    </source>
</evidence>
<reference evidence="3" key="1">
    <citation type="submission" date="2020-10" db="EMBL/GenBank/DDBJ databases">
        <authorList>
            <person name="Gilroy R."/>
        </authorList>
    </citation>
    <scope>NUCLEOTIDE SEQUENCE</scope>
    <source>
        <strain evidence="3">ChiSjej4B22-8148</strain>
    </source>
</reference>
<evidence type="ECO:0000313" key="3">
    <source>
        <dbReference type="EMBL" id="HIR14778.1"/>
    </source>
</evidence>
<organism evidence="3 4">
    <name type="scientific">Candidatus Choladousia intestinavium</name>
    <dbReference type="NCBI Taxonomy" id="2840727"/>
    <lineage>
        <taxon>Bacteria</taxon>
        <taxon>Bacillati</taxon>
        <taxon>Bacillota</taxon>
        <taxon>Clostridia</taxon>
        <taxon>Lachnospirales</taxon>
        <taxon>Lachnospiraceae</taxon>
        <taxon>Lachnospiraceae incertae sedis</taxon>
        <taxon>Candidatus Choladousia</taxon>
    </lineage>
</organism>